<accession>A0A409VVW2</accession>
<reference evidence="3 4" key="1">
    <citation type="journal article" date="2018" name="Evol. Lett.">
        <title>Horizontal gene cluster transfer increased hallucinogenic mushroom diversity.</title>
        <authorList>
            <person name="Reynolds H.T."/>
            <person name="Vijayakumar V."/>
            <person name="Gluck-Thaler E."/>
            <person name="Korotkin H.B."/>
            <person name="Matheny P.B."/>
            <person name="Slot J.C."/>
        </authorList>
    </citation>
    <scope>NUCLEOTIDE SEQUENCE [LARGE SCALE GENOMIC DNA]</scope>
    <source>
        <strain evidence="3 4">SRW20</strain>
    </source>
</reference>
<dbReference type="Proteomes" id="UP000284706">
    <property type="component" value="Unassembled WGS sequence"/>
</dbReference>
<organism evidence="3 4">
    <name type="scientific">Gymnopilus dilepis</name>
    <dbReference type="NCBI Taxonomy" id="231916"/>
    <lineage>
        <taxon>Eukaryota</taxon>
        <taxon>Fungi</taxon>
        <taxon>Dikarya</taxon>
        <taxon>Basidiomycota</taxon>
        <taxon>Agaricomycotina</taxon>
        <taxon>Agaricomycetes</taxon>
        <taxon>Agaricomycetidae</taxon>
        <taxon>Agaricales</taxon>
        <taxon>Agaricineae</taxon>
        <taxon>Hymenogastraceae</taxon>
        <taxon>Gymnopilus</taxon>
    </lineage>
</organism>
<name>A0A409VVW2_9AGAR</name>
<dbReference type="EMBL" id="NHYE01005543">
    <property type="protein sequence ID" value="PPQ70391.1"/>
    <property type="molecule type" value="Genomic_DNA"/>
</dbReference>
<keyword evidence="4" id="KW-1185">Reference proteome</keyword>
<dbReference type="InParanoid" id="A0A409VVW2"/>
<sequence>MSQAPPTASDDPAITSSRQNSFVQLNQQPAHQPGSTDNDRIYRDTVFEGDTFHGSIIDNIVGGRRITNFNNCYIISSPGSEQCQVLERQTELEDIITQLKEQLAEKRKDEERKTKLEEELRQLKAEFERAFASKELEREKKLQEELKESKADSEET</sequence>
<dbReference type="AlphaFoldDB" id="A0A409VVW2"/>
<gene>
    <name evidence="3" type="ORF">CVT26_013856</name>
</gene>
<comment type="caution">
    <text evidence="3">The sequence shown here is derived from an EMBL/GenBank/DDBJ whole genome shotgun (WGS) entry which is preliminary data.</text>
</comment>
<feature type="coiled-coil region" evidence="1">
    <location>
        <begin position="89"/>
        <end position="156"/>
    </location>
</feature>
<keyword evidence="1" id="KW-0175">Coiled coil</keyword>
<feature type="compositionally biased region" description="Polar residues" evidence="2">
    <location>
        <begin position="14"/>
        <end position="36"/>
    </location>
</feature>
<proteinExistence type="predicted"/>
<protein>
    <submittedName>
        <fullName evidence="3">Uncharacterized protein</fullName>
    </submittedName>
</protein>
<evidence type="ECO:0000256" key="1">
    <source>
        <dbReference type="SAM" id="Coils"/>
    </source>
</evidence>
<evidence type="ECO:0000256" key="2">
    <source>
        <dbReference type="SAM" id="MobiDB-lite"/>
    </source>
</evidence>
<feature type="region of interest" description="Disordered" evidence="2">
    <location>
        <begin position="1"/>
        <end position="41"/>
    </location>
</feature>
<evidence type="ECO:0000313" key="3">
    <source>
        <dbReference type="EMBL" id="PPQ70391.1"/>
    </source>
</evidence>
<evidence type="ECO:0000313" key="4">
    <source>
        <dbReference type="Proteomes" id="UP000284706"/>
    </source>
</evidence>